<feature type="domain" description="Amidohydrolase-related" evidence="1">
    <location>
        <begin position="59"/>
        <end position="398"/>
    </location>
</feature>
<gene>
    <name evidence="2" type="ORF">EV191_1011360</name>
</gene>
<dbReference type="PANTHER" id="PTHR43135">
    <property type="entry name" value="ALPHA-D-RIBOSE 1-METHYLPHOSPHONATE 5-TRIPHOSPHATE DIPHOSPHATASE"/>
    <property type="match status" value="1"/>
</dbReference>
<keyword evidence="2" id="KW-0378">Hydrolase</keyword>
<sequence length="441" mass="45572">MPTTARYAEPCTIINARLFDGAQTLAAGCLRIAGDRITALGAASIREPGDTVLDAQGGTLLPGLIDAHVHLLPGCTQLAANFGVTTLVDQFSKPEVIEPELAAARRAAEGHGPARADLRTSSIGATAPNGHPTLAYAPFPYVTRPADAEPFVHARIAEGATHLKVIYDDGSGLALDIPALEVATIEALVSAAHRAELPVVAHVSTAAGAVLVARCGVDVLAHVPFDPMSDAQVHEVAQAGLALIATLSVTDGFPSPGGELPLATEPALAPLLPPAWRQLLAEQAQRWMPPTPPDAASALANTRALAEAGVRVLAGTDAPNPGLVPGASLHRELAKLVRAGLAPAEALAAATSRPAEVFGLADRGRLQVGARADLLLVDGDPSTNIADSQRLRSMWVAGRAAQPEAYPGSAAEEAGLAWLRACNAQILRGIRELWPELPEPE</sequence>
<dbReference type="RefSeq" id="WP_132875887.1">
    <property type="nucleotide sequence ID" value="NZ_SLXQ01000001.1"/>
</dbReference>
<dbReference type="Gene3D" id="2.30.40.10">
    <property type="entry name" value="Urease, subunit C, domain 1"/>
    <property type="match status" value="1"/>
</dbReference>
<dbReference type="InterPro" id="IPR051781">
    <property type="entry name" value="Metallo-dep_Hydrolase"/>
</dbReference>
<dbReference type="AlphaFoldDB" id="A0A4R2RDB8"/>
<dbReference type="InterPro" id="IPR011059">
    <property type="entry name" value="Metal-dep_hydrolase_composite"/>
</dbReference>
<reference evidence="2 3" key="1">
    <citation type="submission" date="2019-03" db="EMBL/GenBank/DDBJ databases">
        <title>Genomic Encyclopedia of Type Strains, Phase IV (KMG-IV): sequencing the most valuable type-strain genomes for metagenomic binning, comparative biology and taxonomic classification.</title>
        <authorList>
            <person name="Goeker M."/>
        </authorList>
    </citation>
    <scope>NUCLEOTIDE SEQUENCE [LARGE SCALE GENOMIC DNA]</scope>
    <source>
        <strain evidence="2 3">DSM 45765</strain>
    </source>
</reference>
<evidence type="ECO:0000313" key="2">
    <source>
        <dbReference type="EMBL" id="TCP57405.1"/>
    </source>
</evidence>
<dbReference type="Gene3D" id="1.20.58.520">
    <property type="entry name" value="Amidohydrolase"/>
    <property type="match status" value="1"/>
</dbReference>
<dbReference type="InterPro" id="IPR006680">
    <property type="entry name" value="Amidohydro-rel"/>
</dbReference>
<dbReference type="EMBL" id="SLXQ01000001">
    <property type="protein sequence ID" value="TCP57405.1"/>
    <property type="molecule type" value="Genomic_DNA"/>
</dbReference>
<dbReference type="PANTHER" id="PTHR43135:SF3">
    <property type="entry name" value="ALPHA-D-RIBOSE 1-METHYLPHOSPHONATE 5-TRIPHOSPHATE DIPHOSPHATASE"/>
    <property type="match status" value="1"/>
</dbReference>
<proteinExistence type="predicted"/>
<dbReference type="Gene3D" id="3.30.110.90">
    <property type="entry name" value="Amidohydrolase"/>
    <property type="match status" value="1"/>
</dbReference>
<evidence type="ECO:0000259" key="1">
    <source>
        <dbReference type="Pfam" id="PF01979"/>
    </source>
</evidence>
<dbReference type="SUPFAM" id="SSF51556">
    <property type="entry name" value="Metallo-dependent hydrolases"/>
    <property type="match status" value="1"/>
</dbReference>
<evidence type="ECO:0000313" key="3">
    <source>
        <dbReference type="Proteomes" id="UP000294911"/>
    </source>
</evidence>
<accession>A0A4R2RDB8</accession>
<comment type="caution">
    <text evidence="2">The sequence shown here is derived from an EMBL/GenBank/DDBJ whole genome shotgun (WGS) entry which is preliminary data.</text>
</comment>
<name>A0A4R2RDB8_9PSEU</name>
<dbReference type="SUPFAM" id="SSF51338">
    <property type="entry name" value="Composite domain of metallo-dependent hydrolases"/>
    <property type="match status" value="1"/>
</dbReference>
<dbReference type="Proteomes" id="UP000294911">
    <property type="component" value="Unassembled WGS sequence"/>
</dbReference>
<organism evidence="2 3">
    <name type="scientific">Tamaricihabitans halophyticus</name>
    <dbReference type="NCBI Taxonomy" id="1262583"/>
    <lineage>
        <taxon>Bacteria</taxon>
        <taxon>Bacillati</taxon>
        <taxon>Actinomycetota</taxon>
        <taxon>Actinomycetes</taxon>
        <taxon>Pseudonocardiales</taxon>
        <taxon>Pseudonocardiaceae</taxon>
        <taxon>Tamaricihabitans</taxon>
    </lineage>
</organism>
<dbReference type="Gene3D" id="3.40.50.10910">
    <property type="entry name" value="Amidohydrolase"/>
    <property type="match status" value="1"/>
</dbReference>
<protein>
    <submittedName>
        <fullName evidence="2">Imidazolonepropionase-like amidohydrolase</fullName>
    </submittedName>
</protein>
<dbReference type="OrthoDB" id="3514520at2"/>
<dbReference type="Pfam" id="PF01979">
    <property type="entry name" value="Amidohydro_1"/>
    <property type="match status" value="1"/>
</dbReference>
<keyword evidence="3" id="KW-1185">Reference proteome</keyword>
<dbReference type="InterPro" id="IPR032466">
    <property type="entry name" value="Metal_Hydrolase"/>
</dbReference>
<dbReference type="GO" id="GO:0016810">
    <property type="term" value="F:hydrolase activity, acting on carbon-nitrogen (but not peptide) bonds"/>
    <property type="evidence" value="ECO:0007669"/>
    <property type="project" value="InterPro"/>
</dbReference>